<dbReference type="PANTHER" id="PTHR30332">
    <property type="entry name" value="PROBABLE GENERAL SECRETION PATHWAY PROTEIN D"/>
    <property type="match status" value="1"/>
</dbReference>
<reference evidence="15" key="1">
    <citation type="submission" date="2016-10" db="EMBL/GenBank/DDBJ databases">
        <authorList>
            <person name="Chevignon G."/>
        </authorList>
    </citation>
    <scope>NUCLEOTIDE SEQUENCE [LARGE SCALE GENOMIC DNA]</scope>
    <source>
        <strain evidence="15">ZA17</strain>
    </source>
</reference>
<keyword evidence="9" id="KW-0998">Cell outer membrane</keyword>
<dbReference type="GO" id="GO:0009279">
    <property type="term" value="C:cell outer membrane"/>
    <property type="evidence" value="ECO:0007669"/>
    <property type="project" value="UniProtKB-SubCell"/>
</dbReference>
<evidence type="ECO:0000256" key="1">
    <source>
        <dbReference type="ARBA" id="ARBA00004442"/>
    </source>
</evidence>
<protein>
    <submittedName>
        <fullName evidence="14">Type II secretion system protein GspD</fullName>
    </submittedName>
</protein>
<evidence type="ECO:0000259" key="12">
    <source>
        <dbReference type="Pfam" id="PF03958"/>
    </source>
</evidence>
<evidence type="ECO:0000259" key="13">
    <source>
        <dbReference type="Pfam" id="PF21305"/>
    </source>
</evidence>
<evidence type="ECO:0000259" key="11">
    <source>
        <dbReference type="Pfam" id="PF00263"/>
    </source>
</evidence>
<feature type="domain" description="NolW-like" evidence="12">
    <location>
        <begin position="288"/>
        <end position="364"/>
    </location>
</feature>
<evidence type="ECO:0000256" key="3">
    <source>
        <dbReference type="ARBA" id="ARBA00022448"/>
    </source>
</evidence>
<evidence type="ECO:0000256" key="8">
    <source>
        <dbReference type="ARBA" id="ARBA00023136"/>
    </source>
</evidence>
<keyword evidence="4" id="KW-1134">Transmembrane beta strand</keyword>
<evidence type="ECO:0000313" key="14">
    <source>
        <dbReference type="EMBL" id="ATW34163.1"/>
    </source>
</evidence>
<dbReference type="InterPro" id="IPR038591">
    <property type="entry name" value="NolW-like_sf"/>
</dbReference>
<dbReference type="InterPro" id="IPR013356">
    <property type="entry name" value="T2SS_GspD"/>
</dbReference>
<dbReference type="InterPro" id="IPR004846">
    <property type="entry name" value="T2SS/T3SS_dom"/>
</dbReference>
<evidence type="ECO:0000256" key="7">
    <source>
        <dbReference type="ARBA" id="ARBA00022927"/>
    </source>
</evidence>
<keyword evidence="3 10" id="KW-0813">Transport</keyword>
<dbReference type="InterPro" id="IPR049371">
    <property type="entry name" value="GspD-like_N0"/>
</dbReference>
<dbReference type="PRINTS" id="PR01032">
    <property type="entry name" value="PHAGEIV"/>
</dbReference>
<feature type="domain" description="NolW-like" evidence="12">
    <location>
        <begin position="215"/>
        <end position="284"/>
    </location>
</feature>
<feature type="domain" description="NolW-like" evidence="12">
    <location>
        <begin position="149"/>
        <end position="209"/>
    </location>
</feature>
<dbReference type="InterPro" id="IPR001775">
    <property type="entry name" value="GspD/PilQ"/>
</dbReference>
<dbReference type="PRINTS" id="PR00811">
    <property type="entry name" value="BCTERIALGSPD"/>
</dbReference>
<name>A0A2D3TEL0_9ENTR</name>
<dbReference type="NCBIfam" id="TIGR02517">
    <property type="entry name" value="type_II_gspD"/>
    <property type="match status" value="1"/>
</dbReference>
<reference evidence="15" key="2">
    <citation type="submission" date="2017-11" db="EMBL/GenBank/DDBJ databases">
        <title>PacBio sequencing of new strain of the secondary endosymbiont Candidatus Hamiltonella defensa.</title>
        <authorList>
            <person name="Strand M.R."/>
            <person name="Oliver K."/>
        </authorList>
    </citation>
    <scope>NUCLEOTIDE SEQUENCE [LARGE SCALE GENOMIC DNA]</scope>
    <source>
        <strain evidence="15">ZA17</strain>
    </source>
</reference>
<accession>A0A2D3TEL0</accession>
<evidence type="ECO:0000256" key="2">
    <source>
        <dbReference type="ARBA" id="ARBA00006980"/>
    </source>
</evidence>
<dbReference type="RefSeq" id="WP_100096781.1">
    <property type="nucleotide sequence ID" value="NZ_CP017613.1"/>
</dbReference>
<evidence type="ECO:0000256" key="10">
    <source>
        <dbReference type="RuleBase" id="RU004004"/>
    </source>
</evidence>
<feature type="domain" description="GspD-like N0" evidence="13">
    <location>
        <begin position="52"/>
        <end position="121"/>
    </location>
</feature>
<evidence type="ECO:0000313" key="15">
    <source>
        <dbReference type="Proteomes" id="UP000229055"/>
    </source>
</evidence>
<gene>
    <name evidence="14" type="ORF">BJP43_07745</name>
</gene>
<keyword evidence="8" id="KW-0472">Membrane</keyword>
<dbReference type="Pfam" id="PF21305">
    <property type="entry name" value="type_II_gspD_N0"/>
    <property type="match status" value="1"/>
</dbReference>
<keyword evidence="5" id="KW-0812">Transmembrane</keyword>
<dbReference type="GO" id="GO:0015628">
    <property type="term" value="P:protein secretion by the type II secretion system"/>
    <property type="evidence" value="ECO:0007669"/>
    <property type="project" value="InterPro"/>
</dbReference>
<dbReference type="Proteomes" id="UP000229055">
    <property type="component" value="Chromosome"/>
</dbReference>
<comment type="subcellular location">
    <subcellularLocation>
        <location evidence="1 10">Cell outer membrane</location>
    </subcellularLocation>
</comment>
<evidence type="ECO:0000256" key="9">
    <source>
        <dbReference type="ARBA" id="ARBA00023237"/>
    </source>
</evidence>
<dbReference type="InterPro" id="IPR005644">
    <property type="entry name" value="NolW-like"/>
</dbReference>
<keyword evidence="6" id="KW-0732">Signal</keyword>
<comment type="similarity">
    <text evidence="2">Belongs to the bacterial secretin family. GSP D subfamily.</text>
</comment>
<dbReference type="Pfam" id="PF03958">
    <property type="entry name" value="Secretin_N"/>
    <property type="match status" value="3"/>
</dbReference>
<organism evidence="14 15">
    <name type="scientific">Candidatus Williamhamiltonella defendens</name>
    <dbReference type="NCBI Taxonomy" id="138072"/>
    <lineage>
        <taxon>Bacteria</taxon>
        <taxon>Pseudomonadati</taxon>
        <taxon>Pseudomonadota</taxon>
        <taxon>Gammaproteobacteria</taxon>
        <taxon>Enterobacterales</taxon>
        <taxon>Enterobacteriaceae</taxon>
        <taxon>aphid secondary symbionts</taxon>
        <taxon>Candidatus Williamhamiltonella</taxon>
    </lineage>
</organism>
<dbReference type="Gene3D" id="3.30.1370.120">
    <property type="match status" value="3"/>
</dbReference>
<feature type="domain" description="Type II/III secretion system secretin-like" evidence="11">
    <location>
        <begin position="464"/>
        <end position="625"/>
    </location>
</feature>
<evidence type="ECO:0000256" key="6">
    <source>
        <dbReference type="ARBA" id="ARBA00022729"/>
    </source>
</evidence>
<evidence type="ECO:0000256" key="4">
    <source>
        <dbReference type="ARBA" id="ARBA00022452"/>
    </source>
</evidence>
<keyword evidence="7" id="KW-0653">Protein transport</keyword>
<sequence length="687" mass="76532">MFWSDILRLHIFRHRIFSFVKKINYPYFFPLILLLFFLFFPSILLADHFSANFQDTDLRAFIDTVGVNLNKTMIMGPHIQGRVSIRSTDTLSTEQYYQLFLNVLEAQGYAAIPVDGGALKIVRSMHVKTEPIPVITHQKNPYFGDEMMTQVMTLQNISARELTPVLRQLIDRGESGNIISHGPSNILILSGRAAVIKRLFSIIELIDSNADKFNEVIPLKNASATEMVRVINALNKNAPQNDLSISKYTVVADKRTNSVIIHAEPKMRQKIKKLIQELDSETQQSGYSQVFYLKYSQAEDLVDIIEKVSNTLKGKQNEQGQDQNRMSVSIAASKKTNALVVTASQDVMQSIRSIIEQLDIRRAQVHVEALIVEVAEISDINFGVQWQANNSLIQFNNGHQIPLGALTLARRQAESKTGNTLNQNETFLPSQVSSDISLLSKLLSGFSGAKVGIIKGDWQALVQAVKNDSSVNVLSTPSITTLDNQEASFMVGEDVPVLTGSAANANNTNPFNTVERRKIGVMLKVTPQINEGNTVQLLIEQEVSKIQGETKLDIKFAERKLKTTVLADDGQLIVLGGLLDEESGESVSKVPVLGDIPILGHLFKSTVNKKTKRNLMIFIRPTILRDGLSADGISQRKYHYMRAEQLYKNHPGLSLMPRTKQPLLPADGKESEYPAEIRALLAITKKS</sequence>
<dbReference type="InterPro" id="IPR050810">
    <property type="entry name" value="Bact_Secretion_Sys_Channel"/>
</dbReference>
<dbReference type="EMBL" id="CP017613">
    <property type="protein sequence ID" value="ATW34163.1"/>
    <property type="molecule type" value="Genomic_DNA"/>
</dbReference>
<dbReference type="Pfam" id="PF00263">
    <property type="entry name" value="Secretin"/>
    <property type="match status" value="1"/>
</dbReference>
<dbReference type="GO" id="GO:0015627">
    <property type="term" value="C:type II protein secretion system complex"/>
    <property type="evidence" value="ECO:0007669"/>
    <property type="project" value="InterPro"/>
</dbReference>
<evidence type="ECO:0000256" key="5">
    <source>
        <dbReference type="ARBA" id="ARBA00022692"/>
    </source>
</evidence>
<dbReference type="PANTHER" id="PTHR30332:SF24">
    <property type="entry name" value="SECRETIN GSPD-RELATED"/>
    <property type="match status" value="1"/>
</dbReference>
<dbReference type="AlphaFoldDB" id="A0A2D3TEL0"/>
<proteinExistence type="inferred from homology"/>